<dbReference type="CDD" id="cd06261">
    <property type="entry name" value="TM_PBP2"/>
    <property type="match status" value="1"/>
</dbReference>
<dbReference type="InterPro" id="IPR045621">
    <property type="entry name" value="BPD_transp_1_N"/>
</dbReference>
<dbReference type="RefSeq" id="WP_192749506.1">
    <property type="nucleotide sequence ID" value="NZ_BAABJL010000030.1"/>
</dbReference>
<keyword evidence="3" id="KW-1003">Cell membrane</keyword>
<organism evidence="9 10">
    <name type="scientific">Actinopolymorpha pittospori</name>
    <dbReference type="NCBI Taxonomy" id="648752"/>
    <lineage>
        <taxon>Bacteria</taxon>
        <taxon>Bacillati</taxon>
        <taxon>Actinomycetota</taxon>
        <taxon>Actinomycetes</taxon>
        <taxon>Propionibacteriales</taxon>
        <taxon>Actinopolymorphaceae</taxon>
        <taxon>Actinopolymorpha</taxon>
    </lineage>
</organism>
<keyword evidence="6 7" id="KW-0472">Membrane</keyword>
<evidence type="ECO:0000313" key="9">
    <source>
        <dbReference type="EMBL" id="MBE1605115.1"/>
    </source>
</evidence>
<proteinExistence type="inferred from homology"/>
<dbReference type="GO" id="GO:0055085">
    <property type="term" value="P:transmembrane transport"/>
    <property type="evidence" value="ECO:0007669"/>
    <property type="project" value="InterPro"/>
</dbReference>
<keyword evidence="5 7" id="KW-1133">Transmembrane helix</keyword>
<comment type="caution">
    <text evidence="9">The sequence shown here is derived from an EMBL/GenBank/DDBJ whole genome shotgun (WGS) entry which is preliminary data.</text>
</comment>
<keyword evidence="4 7" id="KW-0812">Transmembrane</keyword>
<evidence type="ECO:0000256" key="7">
    <source>
        <dbReference type="RuleBase" id="RU363032"/>
    </source>
</evidence>
<evidence type="ECO:0000313" key="10">
    <source>
        <dbReference type="Proteomes" id="UP000638648"/>
    </source>
</evidence>
<dbReference type="InterPro" id="IPR000515">
    <property type="entry name" value="MetI-like"/>
</dbReference>
<feature type="transmembrane region" description="Helical" evidence="7">
    <location>
        <begin position="296"/>
        <end position="319"/>
    </location>
</feature>
<feature type="transmembrane region" description="Helical" evidence="7">
    <location>
        <begin position="112"/>
        <end position="137"/>
    </location>
</feature>
<dbReference type="Pfam" id="PF19300">
    <property type="entry name" value="BPD_transp_1_N"/>
    <property type="match status" value="1"/>
</dbReference>
<gene>
    <name evidence="9" type="ORF">HEB94_001963</name>
</gene>
<feature type="domain" description="ABC transmembrane type-1" evidence="8">
    <location>
        <begin position="110"/>
        <end position="319"/>
    </location>
</feature>
<dbReference type="PROSITE" id="PS50928">
    <property type="entry name" value="ABC_TM1"/>
    <property type="match status" value="1"/>
</dbReference>
<protein>
    <submittedName>
        <fullName evidence="9">Peptide/nickel transport system permease protein</fullName>
    </submittedName>
</protein>
<dbReference type="InterPro" id="IPR035906">
    <property type="entry name" value="MetI-like_sf"/>
</dbReference>
<reference evidence="9" key="1">
    <citation type="submission" date="2020-10" db="EMBL/GenBank/DDBJ databases">
        <title>Sequencing the genomes of 1000 actinobacteria strains.</title>
        <authorList>
            <person name="Klenk H.-P."/>
        </authorList>
    </citation>
    <scope>NUCLEOTIDE SEQUENCE</scope>
    <source>
        <strain evidence="9">DSM 45354</strain>
    </source>
</reference>
<evidence type="ECO:0000256" key="3">
    <source>
        <dbReference type="ARBA" id="ARBA00022475"/>
    </source>
</evidence>
<dbReference type="EMBL" id="JADBEM010000001">
    <property type="protein sequence ID" value="MBE1605115.1"/>
    <property type="molecule type" value="Genomic_DNA"/>
</dbReference>
<keyword evidence="2 7" id="KW-0813">Transport</keyword>
<evidence type="ECO:0000256" key="1">
    <source>
        <dbReference type="ARBA" id="ARBA00004651"/>
    </source>
</evidence>
<comment type="similarity">
    <text evidence="7">Belongs to the binding-protein-dependent transport system permease family.</text>
</comment>
<comment type="subcellular location">
    <subcellularLocation>
        <location evidence="1 7">Cell membrane</location>
        <topology evidence="1 7">Multi-pass membrane protein</topology>
    </subcellularLocation>
</comment>
<sequence length="340" mass="36451">MTSYLLRRLLGALVVLLVLSAVVYAIFYLMPGNPALLACGKGCTPDHLKVIEHQMGVDQPIWMQYWHFLQGIVVGQDFSAGPTVDHCPAPCLGYSFQTDEPVLSLLLDRLPVTLSLTLGSLVLWLVAGVVAGVISALRRGRAADKVVTVTTLAGMSAPTFLVGILLLMLVCAYLRWLPFPSYIPLLEDPAGWATNLILPWITLAIVQAAVYTRITRTAILETMAEDHIRTGRAYGLSERAIVSRHALRSALTPLVTLVALDLGALLGGAAITESVFGLPGLGLLLVDSVRVVDLPVVVGLTLLSGFFIVVANAVADLLYAVADPRVKVLDSGRRRIRGTA</sequence>
<evidence type="ECO:0000256" key="5">
    <source>
        <dbReference type="ARBA" id="ARBA00022989"/>
    </source>
</evidence>
<dbReference type="SUPFAM" id="SSF161098">
    <property type="entry name" value="MetI-like"/>
    <property type="match status" value="1"/>
</dbReference>
<dbReference type="Pfam" id="PF00528">
    <property type="entry name" value="BPD_transp_1"/>
    <property type="match status" value="1"/>
</dbReference>
<dbReference type="GO" id="GO:0005886">
    <property type="term" value="C:plasma membrane"/>
    <property type="evidence" value="ECO:0007669"/>
    <property type="project" value="UniProtKB-SubCell"/>
</dbReference>
<accession>A0A927RAJ6</accession>
<feature type="transmembrane region" description="Helical" evidence="7">
    <location>
        <begin position="196"/>
        <end position="214"/>
    </location>
</feature>
<evidence type="ECO:0000259" key="8">
    <source>
        <dbReference type="PROSITE" id="PS50928"/>
    </source>
</evidence>
<keyword evidence="10" id="KW-1185">Reference proteome</keyword>
<evidence type="ECO:0000256" key="2">
    <source>
        <dbReference type="ARBA" id="ARBA00022448"/>
    </source>
</evidence>
<dbReference type="PANTHER" id="PTHR43163:SF6">
    <property type="entry name" value="DIPEPTIDE TRANSPORT SYSTEM PERMEASE PROTEIN DPPB-RELATED"/>
    <property type="match status" value="1"/>
</dbReference>
<dbReference type="AlphaFoldDB" id="A0A927RAJ6"/>
<feature type="transmembrane region" description="Helical" evidence="7">
    <location>
        <begin position="149"/>
        <end position="176"/>
    </location>
</feature>
<evidence type="ECO:0000256" key="6">
    <source>
        <dbReference type="ARBA" id="ARBA00023136"/>
    </source>
</evidence>
<dbReference type="Proteomes" id="UP000638648">
    <property type="component" value="Unassembled WGS sequence"/>
</dbReference>
<dbReference type="Gene3D" id="1.10.3720.10">
    <property type="entry name" value="MetI-like"/>
    <property type="match status" value="1"/>
</dbReference>
<evidence type="ECO:0000256" key="4">
    <source>
        <dbReference type="ARBA" id="ARBA00022692"/>
    </source>
</evidence>
<feature type="transmembrane region" description="Helical" evidence="7">
    <location>
        <begin position="254"/>
        <end position="276"/>
    </location>
</feature>
<name>A0A927RAJ6_9ACTN</name>
<dbReference type="PANTHER" id="PTHR43163">
    <property type="entry name" value="DIPEPTIDE TRANSPORT SYSTEM PERMEASE PROTEIN DPPB-RELATED"/>
    <property type="match status" value="1"/>
</dbReference>